<dbReference type="InterPro" id="IPR043148">
    <property type="entry name" value="TagF_C"/>
</dbReference>
<dbReference type="RefSeq" id="WP_273934971.1">
    <property type="nucleotide sequence ID" value="NZ_CP097263.1"/>
</dbReference>
<evidence type="ECO:0000313" key="2">
    <source>
        <dbReference type="Proteomes" id="UP001589810"/>
    </source>
</evidence>
<organism evidence="1 2">
    <name type="scientific">Kutzneria chonburiensis</name>
    <dbReference type="NCBI Taxonomy" id="1483604"/>
    <lineage>
        <taxon>Bacteria</taxon>
        <taxon>Bacillati</taxon>
        <taxon>Actinomycetota</taxon>
        <taxon>Actinomycetes</taxon>
        <taxon>Pseudonocardiales</taxon>
        <taxon>Pseudonocardiaceae</taxon>
        <taxon>Kutzneria</taxon>
    </lineage>
</organism>
<gene>
    <name evidence="1" type="ORF">ACFFH7_27155</name>
</gene>
<dbReference type="SUPFAM" id="SSF53756">
    <property type="entry name" value="UDP-Glycosyltransferase/glycogen phosphorylase"/>
    <property type="match status" value="1"/>
</dbReference>
<evidence type="ECO:0000313" key="1">
    <source>
        <dbReference type="EMBL" id="MFC0545215.1"/>
    </source>
</evidence>
<accession>A0ABV6MY24</accession>
<dbReference type="EMBL" id="JBHLUD010000009">
    <property type="protein sequence ID" value="MFC0545215.1"/>
    <property type="molecule type" value="Genomic_DNA"/>
</dbReference>
<name>A0ABV6MY24_9PSEU</name>
<keyword evidence="2" id="KW-1185">Reference proteome</keyword>
<comment type="caution">
    <text evidence="1">The sequence shown here is derived from an EMBL/GenBank/DDBJ whole genome shotgun (WGS) entry which is preliminary data.</text>
</comment>
<dbReference type="Proteomes" id="UP001589810">
    <property type="component" value="Unassembled WGS sequence"/>
</dbReference>
<proteinExistence type="predicted"/>
<sequence>MLRKARKRALIDVILLVLHSGATVDRLVDLLAALKGLDRIKIEVTLEAGRTRSQFDCEALRKRLSDLGIELVPWRVAVRTRYAVVLSTHATRGLLRRRWPNLVVMPHGAGYNRIRRRNTGSSRTPVGLSTRELTRRRFHLLVPRVICLSAEEQRAQLPRRCRRLLDRVRVVDDPAYAMLRRNMVRRPTFRADFGVRPDQRLIVIATTYTDESLYRKHKKVIARLLAALPADQYRIVLVQHPNIPAVDGQFGTDLALGAEQQAGLIILPAFDGGWRAAVIAADLVVGDHGSVTFYAGAIGRPVLALRTGVVELAEESPFRPYLEKTAELDPDGDLRNQVETAIADYKDGQFDAVVPHVISRGEKGLEHLRGIILELLGREPSTEPVRCDAVPRPVYKPPERITSYQVRVVAERHRRGRLTMVRLERVSDAVGRAWQSSVEDVITAVEYDDVNIRDKERCEIVLRFDLDDRRAAEVWTTEAHAELPGVTVAAAVFGDQILLRASDGRLFQALPAMRGKPAAAERVYMSAFLLWTLLLSENDLDSPSGNAVKVLMTPYDETIRICRVD</sequence>
<dbReference type="Gene3D" id="3.40.50.12580">
    <property type="match status" value="1"/>
</dbReference>
<protein>
    <submittedName>
        <fullName evidence="1">Uncharacterized protein</fullName>
    </submittedName>
</protein>
<reference evidence="1 2" key="1">
    <citation type="submission" date="2024-09" db="EMBL/GenBank/DDBJ databases">
        <authorList>
            <person name="Sun Q."/>
            <person name="Mori K."/>
        </authorList>
    </citation>
    <scope>NUCLEOTIDE SEQUENCE [LARGE SCALE GENOMIC DNA]</scope>
    <source>
        <strain evidence="1 2">TBRC 1432</strain>
    </source>
</reference>